<organism evidence="3 4">
    <name type="scientific">Puccinia coronata f. sp. avenae</name>
    <dbReference type="NCBI Taxonomy" id="200324"/>
    <lineage>
        <taxon>Eukaryota</taxon>
        <taxon>Fungi</taxon>
        <taxon>Dikarya</taxon>
        <taxon>Basidiomycota</taxon>
        <taxon>Pucciniomycotina</taxon>
        <taxon>Pucciniomycetes</taxon>
        <taxon>Pucciniales</taxon>
        <taxon>Pucciniaceae</taxon>
        <taxon>Puccinia</taxon>
    </lineage>
</organism>
<protein>
    <recommendedName>
        <fullName evidence="1">Tet-like 2OG-Fe(II) oxygenase domain-containing protein</fullName>
    </recommendedName>
</protein>
<evidence type="ECO:0000313" key="3">
    <source>
        <dbReference type="EMBL" id="PLW39347.1"/>
    </source>
</evidence>
<dbReference type="InterPro" id="IPR046798">
    <property type="entry name" value="2OG-FeII_Oxy_6"/>
</dbReference>
<evidence type="ECO:0000313" key="4">
    <source>
        <dbReference type="Proteomes" id="UP000235392"/>
    </source>
</evidence>
<gene>
    <name evidence="3" type="ORF">PCASD_05007</name>
    <name evidence="2" type="ORF">PCASD_22774</name>
</gene>
<dbReference type="AlphaFoldDB" id="A0A2N5UNZ3"/>
<feature type="domain" description="Tet-like 2OG-Fe(II) oxygenase" evidence="1">
    <location>
        <begin position="10"/>
        <end position="70"/>
    </location>
</feature>
<dbReference type="EMBL" id="PGCI01000116">
    <property type="protein sequence ID" value="PLW39347.1"/>
    <property type="molecule type" value="Genomic_DNA"/>
</dbReference>
<sequence length="107" mass="12132">MRIASRLPDTFAMMIPTFKSTGKIGLQSQGHRVENGQIIFPDVKIAIKPPLDTICRFLFQPHVFPHGILKPTEIGDSTRLGICIQPKINISDRRWKKKRKSNDEPAP</sequence>
<evidence type="ECO:0000313" key="2">
    <source>
        <dbReference type="EMBL" id="PLW09940.1"/>
    </source>
</evidence>
<name>A0A2N5UNZ3_9BASI</name>
<comment type="caution">
    <text evidence="3">The sequence shown here is derived from an EMBL/GenBank/DDBJ whole genome shotgun (WGS) entry which is preliminary data.</text>
</comment>
<accession>A0A2N5UNZ3</accession>
<dbReference type="EMBL" id="PGCI01000985">
    <property type="protein sequence ID" value="PLW09940.1"/>
    <property type="molecule type" value="Genomic_DNA"/>
</dbReference>
<dbReference type="Pfam" id="PF20515">
    <property type="entry name" value="2OG-FeII_Oxy_6"/>
    <property type="match status" value="1"/>
</dbReference>
<dbReference type="Proteomes" id="UP000235392">
    <property type="component" value="Unassembled WGS sequence"/>
</dbReference>
<reference evidence="3 4" key="1">
    <citation type="submission" date="2017-11" db="EMBL/GenBank/DDBJ databases">
        <title>De novo assembly and phasing of dikaryotic genomes from two isolates of Puccinia coronata f. sp. avenae, the causal agent of oat crown rust.</title>
        <authorList>
            <person name="Miller M.E."/>
            <person name="Zhang Y."/>
            <person name="Omidvar V."/>
            <person name="Sperschneider J."/>
            <person name="Schwessinger B."/>
            <person name="Raley C."/>
            <person name="Palmer J.M."/>
            <person name="Garnica D."/>
            <person name="Upadhyaya N."/>
            <person name="Rathjen J."/>
            <person name="Taylor J.M."/>
            <person name="Park R.F."/>
            <person name="Dodds P.N."/>
            <person name="Hirsch C.D."/>
            <person name="Kianian S.F."/>
            <person name="Figueroa M."/>
        </authorList>
    </citation>
    <scope>NUCLEOTIDE SEQUENCE [LARGE SCALE GENOMIC DNA]</scope>
    <source>
        <strain evidence="3">12SD80</strain>
    </source>
</reference>
<proteinExistence type="predicted"/>
<evidence type="ECO:0000259" key="1">
    <source>
        <dbReference type="Pfam" id="PF20515"/>
    </source>
</evidence>